<proteinExistence type="predicted"/>
<comment type="caution">
    <text evidence="1">The sequence shown here is derived from an EMBL/GenBank/DDBJ whole genome shotgun (WGS) entry which is preliminary data.</text>
</comment>
<dbReference type="Proteomes" id="UP000024635">
    <property type="component" value="Unassembled WGS sequence"/>
</dbReference>
<accession>A0A016WV81</accession>
<evidence type="ECO:0000313" key="1">
    <source>
        <dbReference type="EMBL" id="EYC42938.1"/>
    </source>
</evidence>
<keyword evidence="2" id="KW-1185">Reference proteome</keyword>
<dbReference type="EMBL" id="JARK01000110">
    <property type="protein sequence ID" value="EYC42938.1"/>
    <property type="molecule type" value="Genomic_DNA"/>
</dbReference>
<name>A0A016WV81_9BILA</name>
<evidence type="ECO:0000313" key="2">
    <source>
        <dbReference type="Proteomes" id="UP000024635"/>
    </source>
</evidence>
<reference evidence="2" key="1">
    <citation type="journal article" date="2015" name="Nat. Genet.">
        <title>The genome and transcriptome of the zoonotic hookworm Ancylostoma ceylanicum identify infection-specific gene families.</title>
        <authorList>
            <person name="Schwarz E.M."/>
            <person name="Hu Y."/>
            <person name="Antoshechkin I."/>
            <person name="Miller M.M."/>
            <person name="Sternberg P.W."/>
            <person name="Aroian R.V."/>
        </authorList>
    </citation>
    <scope>NUCLEOTIDE SEQUENCE</scope>
    <source>
        <strain evidence="2">HY135</strain>
    </source>
</reference>
<sequence>MAACLILFPSPTHLAVVEGINLPEDLWRGEKVVADEDWIEIVLSCIWIWRLATLPSRFSAGLYGHSFIIMSDRFQRAALT</sequence>
<organism evidence="1 2">
    <name type="scientific">Ancylostoma ceylanicum</name>
    <dbReference type="NCBI Taxonomy" id="53326"/>
    <lineage>
        <taxon>Eukaryota</taxon>
        <taxon>Metazoa</taxon>
        <taxon>Ecdysozoa</taxon>
        <taxon>Nematoda</taxon>
        <taxon>Chromadorea</taxon>
        <taxon>Rhabditida</taxon>
        <taxon>Rhabditina</taxon>
        <taxon>Rhabditomorpha</taxon>
        <taxon>Strongyloidea</taxon>
        <taxon>Ancylostomatidae</taxon>
        <taxon>Ancylostomatinae</taxon>
        <taxon>Ancylostoma</taxon>
    </lineage>
</organism>
<protein>
    <submittedName>
        <fullName evidence="1">Uncharacterized protein</fullName>
    </submittedName>
</protein>
<gene>
    <name evidence="1" type="primary">Acey_s0510.g2732</name>
    <name evidence="1" type="ORF">Y032_0510g2732</name>
</gene>
<dbReference type="AlphaFoldDB" id="A0A016WV81"/>